<dbReference type="InterPro" id="IPR013518">
    <property type="entry name" value="K_chnl_inward-rec_Kir_cyto"/>
</dbReference>
<dbReference type="Ensembl" id="ENSLCAT00010040847.1">
    <property type="protein sequence ID" value="ENSLCAP00010039904.1"/>
    <property type="gene ID" value="ENSLCAG00010018630.1"/>
</dbReference>
<name>A0A4W6ERV3_LATCA</name>
<evidence type="ECO:0000313" key="27">
    <source>
        <dbReference type="Ensembl" id="ENSLCAP00010039904.1"/>
    </source>
</evidence>
<evidence type="ECO:0000256" key="13">
    <source>
        <dbReference type="ARBA" id="ARBA00022989"/>
    </source>
</evidence>
<evidence type="ECO:0000256" key="3">
    <source>
        <dbReference type="ARBA" id="ARBA00013324"/>
    </source>
</evidence>
<keyword evidence="9" id="KW-0547">Nucleotide-binding</keyword>
<evidence type="ECO:0000256" key="11">
    <source>
        <dbReference type="ARBA" id="ARBA00022882"/>
    </source>
</evidence>
<evidence type="ECO:0000259" key="25">
    <source>
        <dbReference type="Pfam" id="PF01007"/>
    </source>
</evidence>
<keyword evidence="8" id="KW-0479">Metal-binding</keyword>
<evidence type="ECO:0000256" key="22">
    <source>
        <dbReference type="ARBA" id="ARBA00050001"/>
    </source>
</evidence>
<feature type="domain" description="Potassium channel inwardly rectifying transmembrane" evidence="25">
    <location>
        <begin position="36"/>
        <end position="163"/>
    </location>
</feature>
<evidence type="ECO:0000256" key="14">
    <source>
        <dbReference type="ARBA" id="ARBA00023065"/>
    </source>
</evidence>
<keyword evidence="7 23" id="KW-0812">Transmembrane</keyword>
<keyword evidence="4 23" id="KW-0813">Transport</keyword>
<evidence type="ECO:0000256" key="4">
    <source>
        <dbReference type="ARBA" id="ARBA00022448"/>
    </source>
</evidence>
<dbReference type="SUPFAM" id="SSF81296">
    <property type="entry name" value="E set domains"/>
    <property type="match status" value="1"/>
</dbReference>
<dbReference type="GO" id="GO:0005886">
    <property type="term" value="C:plasma membrane"/>
    <property type="evidence" value="ECO:0007669"/>
    <property type="project" value="TreeGrafter"/>
</dbReference>
<evidence type="ECO:0000256" key="18">
    <source>
        <dbReference type="ARBA" id="ARBA00030471"/>
    </source>
</evidence>
<dbReference type="PANTHER" id="PTHR11767:SF44">
    <property type="entry name" value="ATP-SENSITIVE INWARD RECTIFIER POTASSIUM CHANNEL 11"/>
    <property type="match status" value="1"/>
</dbReference>
<evidence type="ECO:0000256" key="16">
    <source>
        <dbReference type="ARBA" id="ARBA00023157"/>
    </source>
</evidence>
<dbReference type="Gene3D" id="2.60.40.1400">
    <property type="entry name" value="G protein-activated inward rectifier potassium channel 1"/>
    <property type="match status" value="1"/>
</dbReference>
<keyword evidence="11 23" id="KW-0851">Voltage-gated channel</keyword>
<reference evidence="27" key="2">
    <citation type="submission" date="2025-08" db="UniProtKB">
        <authorList>
            <consortium name="Ensembl"/>
        </authorList>
    </citation>
    <scope>IDENTIFICATION</scope>
</reference>
<dbReference type="InterPro" id="IPR016449">
    <property type="entry name" value="K_chnl_inward-rec_Kir"/>
</dbReference>
<dbReference type="PRINTS" id="PR01320">
    <property type="entry name" value="KIRCHANNEL"/>
</dbReference>
<dbReference type="GO" id="GO:0005524">
    <property type="term" value="F:ATP binding"/>
    <property type="evidence" value="ECO:0007669"/>
    <property type="project" value="UniProtKB-KW"/>
</dbReference>
<comment type="catalytic activity">
    <reaction evidence="20">
        <text>K(+)(in) = K(+)(out)</text>
        <dbReference type="Rhea" id="RHEA:29463"/>
        <dbReference type="ChEBI" id="CHEBI:29103"/>
    </reaction>
</comment>
<keyword evidence="17 23" id="KW-0407">Ion channel</keyword>
<dbReference type="PRINTS" id="PR01332">
    <property type="entry name" value="KIR62CHANNEL"/>
</dbReference>
<dbReference type="GO" id="GO:0007399">
    <property type="term" value="P:nervous system development"/>
    <property type="evidence" value="ECO:0007669"/>
    <property type="project" value="UniProtKB-ARBA"/>
</dbReference>
<protein>
    <recommendedName>
        <fullName evidence="3">ATP-sensitive inward rectifier potassium channel 11</fullName>
    </recommendedName>
    <alternativeName>
        <fullName evidence="19">Inward rectifier K(+) channel Kir6.2</fullName>
    </alternativeName>
    <alternativeName>
        <fullName evidence="18">Potassium channel, inwardly rectifying subfamily J member 11</fullName>
    </alternativeName>
</protein>
<feature type="domain" description="Inward rectifier potassium channel C-terminal" evidence="26">
    <location>
        <begin position="171"/>
        <end position="340"/>
    </location>
</feature>
<comment type="similarity">
    <text evidence="2">Belongs to the inward rectifier-type potassium channel (TC 1.A.2.1) family. KCNJ11 subfamily.</text>
</comment>
<keyword evidence="13 24" id="KW-1133">Transmembrane helix</keyword>
<accession>A0A4W6ERV3</accession>
<evidence type="ECO:0000256" key="24">
    <source>
        <dbReference type="SAM" id="Phobius"/>
    </source>
</evidence>
<dbReference type="PANTHER" id="PTHR11767">
    <property type="entry name" value="INWARD RECTIFIER POTASSIUM CHANNEL"/>
    <property type="match status" value="1"/>
</dbReference>
<sequence>MLSRKGLIPEDYLLTRLAEDVLQPKFRAKPGKARFVAKNGTCNVAHTNIREQGRFLQDVFTTLVDLKWLHTLVIFTMSFLCSWLLFGMIWWLVAFAHGDLDQRGDDFVPCVTDIHSFSSAFLFSIEVQVTIGFGGRMITEECNIVGLVINAIMLGCIFMKTAQANRRAETLIFSKHAVISVRNNKLCFMIRIGDLRKSMIISATVRMQVVRRTTTAEGEVVPLDQIDIHMDNPVGTNGIFLVSPLIICHVIDKDSPLYDLSASDLLHEDIEVIVVLEGVVETTGITTQARTSYVADEILWGQRFVPTVSEEDGMYAVDYSKFGNTVKVPTPCCSAKKLDAVGGIARFKLNEGVTLRASVRRRRGGPPVVRRSRLDKPELKNPENYKPILLHTEAMSDRTRLRFFVQ</sequence>
<evidence type="ECO:0000256" key="12">
    <source>
        <dbReference type="ARBA" id="ARBA00022958"/>
    </source>
</evidence>
<organism evidence="27 28">
    <name type="scientific">Lates calcarifer</name>
    <name type="common">Barramundi</name>
    <name type="synonym">Holocentrus calcarifer</name>
    <dbReference type="NCBI Taxonomy" id="8187"/>
    <lineage>
        <taxon>Eukaryota</taxon>
        <taxon>Metazoa</taxon>
        <taxon>Chordata</taxon>
        <taxon>Craniata</taxon>
        <taxon>Vertebrata</taxon>
        <taxon>Euteleostomi</taxon>
        <taxon>Actinopterygii</taxon>
        <taxon>Neopterygii</taxon>
        <taxon>Teleostei</taxon>
        <taxon>Neoteleostei</taxon>
        <taxon>Acanthomorphata</taxon>
        <taxon>Carangaria</taxon>
        <taxon>Carangaria incertae sedis</taxon>
        <taxon>Centropomidae</taxon>
        <taxon>Lates</taxon>
    </lineage>
</organism>
<evidence type="ECO:0000256" key="17">
    <source>
        <dbReference type="ARBA" id="ARBA00023303"/>
    </source>
</evidence>
<keyword evidence="6" id="KW-0597">Phosphoprotein</keyword>
<evidence type="ECO:0000256" key="1">
    <source>
        <dbReference type="ARBA" id="ARBA00004141"/>
    </source>
</evidence>
<keyword evidence="16" id="KW-1015">Disulfide bond</keyword>
<evidence type="ECO:0000259" key="26">
    <source>
        <dbReference type="Pfam" id="PF17655"/>
    </source>
</evidence>
<evidence type="ECO:0000256" key="9">
    <source>
        <dbReference type="ARBA" id="ARBA00022741"/>
    </source>
</evidence>
<dbReference type="Pfam" id="PF01007">
    <property type="entry name" value="IRK"/>
    <property type="match status" value="1"/>
</dbReference>
<dbReference type="AlphaFoldDB" id="A0A4W6ERV3"/>
<evidence type="ECO:0000256" key="5">
    <source>
        <dbReference type="ARBA" id="ARBA00022538"/>
    </source>
</evidence>
<dbReference type="InterPro" id="IPR003279">
    <property type="entry name" value="K_chnl_inward-rec_Kir6.2"/>
</dbReference>
<reference evidence="27" key="3">
    <citation type="submission" date="2025-09" db="UniProtKB">
        <authorList>
            <consortium name="Ensembl"/>
        </authorList>
    </citation>
    <scope>IDENTIFICATION</scope>
</reference>
<dbReference type="GO" id="GO:0046872">
    <property type="term" value="F:metal ion binding"/>
    <property type="evidence" value="ECO:0007669"/>
    <property type="project" value="UniProtKB-KW"/>
</dbReference>
<dbReference type="InterPro" id="IPR041647">
    <property type="entry name" value="IRK_C"/>
</dbReference>
<keyword evidence="15 24" id="KW-0472">Membrane</keyword>
<keyword evidence="28" id="KW-1185">Reference proteome</keyword>
<dbReference type="FunCoup" id="A0A4W6ERV3">
    <property type="interactions" value="10"/>
</dbReference>
<evidence type="ECO:0000313" key="28">
    <source>
        <dbReference type="Proteomes" id="UP000314980"/>
    </source>
</evidence>
<dbReference type="GO" id="GO:0015272">
    <property type="term" value="F:ATP-activated inward rectifier potassium channel activity"/>
    <property type="evidence" value="ECO:0007669"/>
    <property type="project" value="InterPro"/>
</dbReference>
<dbReference type="FunFam" id="1.10.287.70:FF:000050">
    <property type="entry name" value="ATP-sensitive inward rectifier potassium channel 11"/>
    <property type="match status" value="1"/>
</dbReference>
<dbReference type="GeneTree" id="ENSGT01140000282491"/>
<evidence type="ECO:0000256" key="8">
    <source>
        <dbReference type="ARBA" id="ARBA00022723"/>
    </source>
</evidence>
<dbReference type="Proteomes" id="UP000314980">
    <property type="component" value="Unassembled WGS sequence"/>
</dbReference>
<keyword evidence="14 23" id="KW-0406">Ion transport</keyword>
<keyword evidence="10" id="KW-0067">ATP-binding</keyword>
<dbReference type="Pfam" id="PF17655">
    <property type="entry name" value="IRK_C"/>
    <property type="match status" value="1"/>
</dbReference>
<comment type="subunit">
    <text evidence="22">Homotetramer; the homotetramer binds four ATP molecules (one ATP per subunit). Forms an heterooctamer with ABCC8/SUR1; one KCNJ11 homotetramer interacts with four ABCC8/SUR1 molecules. Interacts with ABCC9/SUR2.</text>
</comment>
<dbReference type="GO" id="GO:0034702">
    <property type="term" value="C:monoatomic ion channel complex"/>
    <property type="evidence" value="ECO:0007669"/>
    <property type="project" value="UniProtKB-KW"/>
</dbReference>
<evidence type="ECO:0000256" key="19">
    <source>
        <dbReference type="ARBA" id="ARBA00031412"/>
    </source>
</evidence>
<proteinExistence type="inferred from homology"/>
<dbReference type="InParanoid" id="A0A4W6ERV3"/>
<comment type="subcellular location">
    <subcellularLocation>
        <location evidence="1 23">Membrane</location>
        <topology evidence="1 23">Multi-pass membrane protein</topology>
    </subcellularLocation>
</comment>
<evidence type="ECO:0000256" key="7">
    <source>
        <dbReference type="ARBA" id="ARBA00022692"/>
    </source>
</evidence>
<dbReference type="FunFam" id="2.60.40.1400:FF:000001">
    <property type="entry name" value="G protein-activated inward rectifier potassium channel 2"/>
    <property type="match status" value="1"/>
</dbReference>
<evidence type="ECO:0000256" key="21">
    <source>
        <dbReference type="ARBA" id="ARBA00049953"/>
    </source>
</evidence>
<comment type="function">
    <text evidence="21">Inward rectifier potassium channel that forms the pore of ATP-sensitive potassium channels (KATP), regulating potassium permeability as a function of cytoplasmic ATP and ADP concentrations in many different cells. Inward rectifier potassium channels are characterized by a greater tendency to allow potassium to flow into the cell rather than out of it. Their voltage dependence is regulated by the concentration of extracellular potassium; as external potassium is raised, the voltage range of the channel opening shifts to more positive voltages. The inward rectification is mainly due to the blockage of outward current by internal magnesium. Can be blocked by extracellular barium. In pancreatic cells, it forms KATP channels with ABCC8/SUR1. Can form cardiac and smooth muscle-type KATP channels with ABCC9.</text>
</comment>
<keyword evidence="5 23" id="KW-0633">Potassium transport</keyword>
<dbReference type="GO" id="GO:0034765">
    <property type="term" value="P:regulation of monoatomic ion transmembrane transport"/>
    <property type="evidence" value="ECO:0007669"/>
    <property type="project" value="TreeGrafter"/>
</dbReference>
<dbReference type="InterPro" id="IPR040445">
    <property type="entry name" value="Kir_TM"/>
</dbReference>
<dbReference type="InterPro" id="IPR014756">
    <property type="entry name" value="Ig_E-set"/>
</dbReference>
<dbReference type="SUPFAM" id="SSF81324">
    <property type="entry name" value="Voltage-gated potassium channels"/>
    <property type="match status" value="1"/>
</dbReference>
<dbReference type="STRING" id="8187.ENSLCAP00010039904"/>
<dbReference type="Gene3D" id="1.10.287.70">
    <property type="match status" value="1"/>
</dbReference>
<evidence type="ECO:0000256" key="6">
    <source>
        <dbReference type="ARBA" id="ARBA00022553"/>
    </source>
</evidence>
<dbReference type="GO" id="GO:1990573">
    <property type="term" value="P:potassium ion import across plasma membrane"/>
    <property type="evidence" value="ECO:0007669"/>
    <property type="project" value="TreeGrafter"/>
</dbReference>
<evidence type="ECO:0000256" key="23">
    <source>
        <dbReference type="RuleBase" id="RU003822"/>
    </source>
</evidence>
<reference evidence="28" key="1">
    <citation type="submission" date="2015-09" db="EMBL/GenBank/DDBJ databases">
        <authorList>
            <person name="Sai Rama Sridatta P."/>
        </authorList>
    </citation>
    <scope>NUCLEOTIDE SEQUENCE [LARGE SCALE GENOMIC DNA]</scope>
</reference>
<feature type="transmembrane region" description="Helical" evidence="24">
    <location>
        <begin position="68"/>
        <end position="93"/>
    </location>
</feature>
<dbReference type="GO" id="GO:0003323">
    <property type="term" value="P:type B pancreatic cell development"/>
    <property type="evidence" value="ECO:0007669"/>
    <property type="project" value="Ensembl"/>
</dbReference>
<evidence type="ECO:0000256" key="10">
    <source>
        <dbReference type="ARBA" id="ARBA00022840"/>
    </source>
</evidence>
<evidence type="ECO:0000256" key="20">
    <source>
        <dbReference type="ARBA" id="ARBA00034430"/>
    </source>
</evidence>
<evidence type="ECO:0000256" key="15">
    <source>
        <dbReference type="ARBA" id="ARBA00023136"/>
    </source>
</evidence>
<keyword evidence="12 23" id="KW-0630">Potassium</keyword>
<evidence type="ECO:0000256" key="2">
    <source>
        <dbReference type="ARBA" id="ARBA00007846"/>
    </source>
</evidence>